<dbReference type="EMBL" id="JASCZI010181580">
    <property type="protein sequence ID" value="MED6184674.1"/>
    <property type="molecule type" value="Genomic_DNA"/>
</dbReference>
<protein>
    <submittedName>
        <fullName evidence="1">Uncharacterized protein</fullName>
    </submittedName>
</protein>
<gene>
    <name evidence="1" type="ORF">PIB30_049821</name>
</gene>
<dbReference type="Proteomes" id="UP001341840">
    <property type="component" value="Unassembled WGS sequence"/>
</dbReference>
<comment type="caution">
    <text evidence="1">The sequence shown here is derived from an EMBL/GenBank/DDBJ whole genome shotgun (WGS) entry which is preliminary data.</text>
</comment>
<proteinExistence type="predicted"/>
<keyword evidence="2" id="KW-1185">Reference proteome</keyword>
<organism evidence="1 2">
    <name type="scientific">Stylosanthes scabra</name>
    <dbReference type="NCBI Taxonomy" id="79078"/>
    <lineage>
        <taxon>Eukaryota</taxon>
        <taxon>Viridiplantae</taxon>
        <taxon>Streptophyta</taxon>
        <taxon>Embryophyta</taxon>
        <taxon>Tracheophyta</taxon>
        <taxon>Spermatophyta</taxon>
        <taxon>Magnoliopsida</taxon>
        <taxon>eudicotyledons</taxon>
        <taxon>Gunneridae</taxon>
        <taxon>Pentapetalae</taxon>
        <taxon>rosids</taxon>
        <taxon>fabids</taxon>
        <taxon>Fabales</taxon>
        <taxon>Fabaceae</taxon>
        <taxon>Papilionoideae</taxon>
        <taxon>50 kb inversion clade</taxon>
        <taxon>dalbergioids sensu lato</taxon>
        <taxon>Dalbergieae</taxon>
        <taxon>Pterocarpus clade</taxon>
        <taxon>Stylosanthes</taxon>
    </lineage>
</organism>
<evidence type="ECO:0000313" key="2">
    <source>
        <dbReference type="Proteomes" id="UP001341840"/>
    </source>
</evidence>
<reference evidence="1 2" key="1">
    <citation type="journal article" date="2023" name="Plants (Basel)">
        <title>Bridging the Gap: Combining Genomics and Transcriptomics Approaches to Understand Stylosanthes scabra, an Orphan Legume from the Brazilian Caatinga.</title>
        <authorList>
            <person name="Ferreira-Neto J.R.C."/>
            <person name="da Silva M.D."/>
            <person name="Binneck E."/>
            <person name="de Melo N.F."/>
            <person name="da Silva R.H."/>
            <person name="de Melo A.L.T.M."/>
            <person name="Pandolfi V."/>
            <person name="Bustamante F.O."/>
            <person name="Brasileiro-Vidal A.C."/>
            <person name="Benko-Iseppon A.M."/>
        </authorList>
    </citation>
    <scope>NUCLEOTIDE SEQUENCE [LARGE SCALE GENOMIC DNA]</scope>
    <source>
        <tissue evidence="1">Leaves</tissue>
    </source>
</reference>
<evidence type="ECO:0000313" key="1">
    <source>
        <dbReference type="EMBL" id="MED6184674.1"/>
    </source>
</evidence>
<accession>A0ABU6WHE3</accession>
<name>A0ABU6WHE3_9FABA</name>
<sequence length="115" mass="12421">MLVILRETTLRPPSPPAAASRPSIVEPSQPCSVHAASPGHISGADSPSIVTVHRRAVAALSDLGRTFEPLNQSPHRFYDRSGNFVCNVDAKLVKIRGLSSYFSLDIVYAFMNANC</sequence>